<dbReference type="Proteomes" id="UP000298663">
    <property type="component" value="Unassembled WGS sequence"/>
</dbReference>
<dbReference type="EMBL" id="AZBU02000006">
    <property type="protein sequence ID" value="TKR72909.1"/>
    <property type="molecule type" value="Genomic_DNA"/>
</dbReference>
<evidence type="ECO:0000313" key="1">
    <source>
        <dbReference type="EMBL" id="TKR72909.1"/>
    </source>
</evidence>
<sequence length="96" mass="10899">MGAWVTGLRSLCAISHNLDLWAIKQTTPFCTFLCRLISCYCLRVQKSKNVFQSGNYILATFKSAIKQTRVGWLIKKSEFPAENCFPCNPACTLHHQ</sequence>
<organism evidence="1 2">
    <name type="scientific">Steinernema carpocapsae</name>
    <name type="common">Entomopathogenic nematode</name>
    <dbReference type="NCBI Taxonomy" id="34508"/>
    <lineage>
        <taxon>Eukaryota</taxon>
        <taxon>Metazoa</taxon>
        <taxon>Ecdysozoa</taxon>
        <taxon>Nematoda</taxon>
        <taxon>Chromadorea</taxon>
        <taxon>Rhabditida</taxon>
        <taxon>Tylenchina</taxon>
        <taxon>Panagrolaimomorpha</taxon>
        <taxon>Strongyloidoidea</taxon>
        <taxon>Steinernematidae</taxon>
        <taxon>Steinernema</taxon>
    </lineage>
</organism>
<proteinExistence type="predicted"/>
<name>A0A4U5MT36_STECR</name>
<gene>
    <name evidence="1" type="ORF">L596_020293</name>
</gene>
<reference evidence="1 2" key="1">
    <citation type="journal article" date="2015" name="Genome Biol.">
        <title>Comparative genomics of Steinernema reveals deeply conserved gene regulatory networks.</title>
        <authorList>
            <person name="Dillman A.R."/>
            <person name="Macchietto M."/>
            <person name="Porter C.F."/>
            <person name="Rogers A."/>
            <person name="Williams B."/>
            <person name="Antoshechkin I."/>
            <person name="Lee M.M."/>
            <person name="Goodwin Z."/>
            <person name="Lu X."/>
            <person name="Lewis E.E."/>
            <person name="Goodrich-Blair H."/>
            <person name="Stock S.P."/>
            <person name="Adams B.J."/>
            <person name="Sternberg P.W."/>
            <person name="Mortazavi A."/>
        </authorList>
    </citation>
    <scope>NUCLEOTIDE SEQUENCE [LARGE SCALE GENOMIC DNA]</scope>
    <source>
        <strain evidence="1 2">ALL</strain>
    </source>
</reference>
<evidence type="ECO:0000313" key="2">
    <source>
        <dbReference type="Proteomes" id="UP000298663"/>
    </source>
</evidence>
<dbReference type="AlphaFoldDB" id="A0A4U5MT36"/>
<comment type="caution">
    <text evidence="1">The sequence shown here is derived from an EMBL/GenBank/DDBJ whole genome shotgun (WGS) entry which is preliminary data.</text>
</comment>
<reference evidence="1 2" key="2">
    <citation type="journal article" date="2019" name="G3 (Bethesda)">
        <title>Hybrid Assembly of the Genome of the Entomopathogenic Nematode Steinernema carpocapsae Identifies the X-Chromosome.</title>
        <authorList>
            <person name="Serra L."/>
            <person name="Macchietto M."/>
            <person name="Macias-Munoz A."/>
            <person name="McGill C.J."/>
            <person name="Rodriguez I.M."/>
            <person name="Rodriguez B."/>
            <person name="Murad R."/>
            <person name="Mortazavi A."/>
        </authorList>
    </citation>
    <scope>NUCLEOTIDE SEQUENCE [LARGE SCALE GENOMIC DNA]</scope>
    <source>
        <strain evidence="1 2">ALL</strain>
    </source>
</reference>
<keyword evidence="2" id="KW-1185">Reference proteome</keyword>
<protein>
    <submittedName>
        <fullName evidence="1">Uncharacterized protein</fullName>
    </submittedName>
</protein>
<accession>A0A4U5MT36</accession>